<dbReference type="KEGG" id="nti:DNFV4_03969"/>
<keyword evidence="2" id="KW-1185">Reference proteome</keyword>
<dbReference type="Pfam" id="PF12007">
    <property type="entry name" value="DUF3501"/>
    <property type="match status" value="1"/>
</dbReference>
<dbReference type="EMBL" id="OX365700">
    <property type="protein sequence ID" value="CAI4033530.1"/>
    <property type="molecule type" value="Genomic_DNA"/>
</dbReference>
<accession>A0AA86N2V6</accession>
<gene>
    <name evidence="1" type="ORF">DNFV4_03969</name>
</gene>
<proteinExistence type="predicted"/>
<evidence type="ECO:0008006" key="3">
    <source>
        <dbReference type="Google" id="ProtNLM"/>
    </source>
</evidence>
<protein>
    <recommendedName>
        <fullName evidence="3">DUF3501 domain-containing protein</fullName>
    </recommendedName>
</protein>
<evidence type="ECO:0000313" key="2">
    <source>
        <dbReference type="Proteomes" id="UP001179121"/>
    </source>
</evidence>
<name>A0AA86N2V6_9BACT</name>
<evidence type="ECO:0000313" key="1">
    <source>
        <dbReference type="EMBL" id="CAI4033530.1"/>
    </source>
</evidence>
<dbReference type="Proteomes" id="UP001179121">
    <property type="component" value="Chromosome"/>
</dbReference>
<dbReference type="AlphaFoldDB" id="A0AA86N2V6"/>
<dbReference type="RefSeq" id="WP_289270821.1">
    <property type="nucleotide sequence ID" value="NZ_OX365700.1"/>
</dbReference>
<reference evidence="1" key="1">
    <citation type="submission" date="2022-10" db="EMBL/GenBank/DDBJ databases">
        <authorList>
            <person name="Koch H."/>
        </authorList>
    </citation>
    <scope>NUCLEOTIDE SEQUENCE</scope>
    <source>
        <strain evidence="1">DNF</strain>
    </source>
</reference>
<dbReference type="InterPro" id="IPR021890">
    <property type="entry name" value="DUF3501"/>
</dbReference>
<organism evidence="1 2">
    <name type="scientific">Nitrospira tepida</name>
    <dbReference type="NCBI Taxonomy" id="2973512"/>
    <lineage>
        <taxon>Bacteria</taxon>
        <taxon>Pseudomonadati</taxon>
        <taxon>Nitrospirota</taxon>
        <taxon>Nitrospiria</taxon>
        <taxon>Nitrospirales</taxon>
        <taxon>Nitrospiraceae</taxon>
        <taxon>Nitrospira</taxon>
    </lineage>
</organism>
<sequence length="195" mass="22437">MKALTREQLIPYEEYERQREAFRRRIIPLKARRRLSIGDKVTLLFENRDTLQFQVQEMIRAERIVDPDKVQEELEVYNALLPGPGELSATLFIEVTESADIKRDLDAFQGIDRGRTVSLVAGPEAVFGEFEGGHSKEDKISAVHFVRFRPSPRFIEILQRGVTPVSIRVDHSAYRAEALAPREMQQEWLADLTGE</sequence>